<keyword evidence="18" id="KW-0804">Transcription</keyword>
<evidence type="ECO:0000259" key="26">
    <source>
        <dbReference type="Pfam" id="PF20920"/>
    </source>
</evidence>
<organism evidence="27 28">
    <name type="scientific">Channa striata</name>
    <name type="common">Snakehead murrel</name>
    <name type="synonym">Ophicephalus striatus</name>
    <dbReference type="NCBI Taxonomy" id="64152"/>
    <lineage>
        <taxon>Eukaryota</taxon>
        <taxon>Metazoa</taxon>
        <taxon>Chordata</taxon>
        <taxon>Craniata</taxon>
        <taxon>Vertebrata</taxon>
        <taxon>Euteleostomi</taxon>
        <taxon>Actinopterygii</taxon>
        <taxon>Neopterygii</taxon>
        <taxon>Teleostei</taxon>
        <taxon>Neoteleostei</taxon>
        <taxon>Acanthomorphata</taxon>
        <taxon>Anabantaria</taxon>
        <taxon>Anabantiformes</taxon>
        <taxon>Channoidei</taxon>
        <taxon>Channidae</taxon>
        <taxon>Channa</taxon>
    </lineage>
</organism>
<evidence type="ECO:0000256" key="4">
    <source>
        <dbReference type="ARBA" id="ARBA00004604"/>
    </source>
</evidence>
<dbReference type="InterPro" id="IPR046426">
    <property type="entry name" value="DAXX_histone-bd_sf"/>
</dbReference>
<evidence type="ECO:0000256" key="22">
    <source>
        <dbReference type="ARBA" id="ARBA00029641"/>
    </source>
</evidence>
<evidence type="ECO:0000256" key="5">
    <source>
        <dbReference type="ARBA" id="ARBA00004642"/>
    </source>
</evidence>
<accession>A0AA88M8A0</accession>
<dbReference type="Pfam" id="PF20920">
    <property type="entry name" value="DAXX_hist_bd"/>
    <property type="match status" value="1"/>
</dbReference>
<keyword evidence="16" id="KW-0805">Transcription regulation</keyword>
<feature type="region of interest" description="Disordered" evidence="24">
    <location>
        <begin position="72"/>
        <end position="118"/>
    </location>
</feature>
<feature type="compositionally biased region" description="Polar residues" evidence="24">
    <location>
        <begin position="609"/>
        <end position="634"/>
    </location>
</feature>
<dbReference type="AlphaFoldDB" id="A0AA88M8A0"/>
<dbReference type="GO" id="GO:0050681">
    <property type="term" value="F:nuclear androgen receptor binding"/>
    <property type="evidence" value="ECO:0007669"/>
    <property type="project" value="TreeGrafter"/>
</dbReference>
<feature type="coiled-coil region" evidence="23">
    <location>
        <begin position="289"/>
        <end position="316"/>
    </location>
</feature>
<keyword evidence="9" id="KW-0963">Cytoplasm</keyword>
<dbReference type="GO" id="GO:0042393">
    <property type="term" value="F:histone binding"/>
    <property type="evidence" value="ECO:0007669"/>
    <property type="project" value="InterPro"/>
</dbReference>
<evidence type="ECO:0000256" key="6">
    <source>
        <dbReference type="ARBA" id="ARBA00008592"/>
    </source>
</evidence>
<dbReference type="PANTHER" id="PTHR12766:SF7">
    <property type="entry name" value="DEATH DOMAIN-ASSOCIATED PROTEIN 6"/>
    <property type="match status" value="1"/>
</dbReference>
<dbReference type="CDD" id="cd13150">
    <property type="entry name" value="DAXX_histone_binding"/>
    <property type="match status" value="1"/>
</dbReference>
<reference evidence="27" key="1">
    <citation type="submission" date="2023-07" db="EMBL/GenBank/DDBJ databases">
        <title>Chromosome-level Genome Assembly of Striped Snakehead (Channa striata).</title>
        <authorList>
            <person name="Liu H."/>
        </authorList>
    </citation>
    <scope>NUCLEOTIDE SEQUENCE</scope>
    <source>
        <strain evidence="27">Gz</strain>
        <tissue evidence="27">Muscle</tissue>
    </source>
</reference>
<feature type="compositionally biased region" description="Low complexity" evidence="24">
    <location>
        <begin position="211"/>
        <end position="228"/>
    </location>
</feature>
<evidence type="ECO:0000256" key="20">
    <source>
        <dbReference type="ARBA" id="ARBA00023242"/>
    </source>
</evidence>
<evidence type="ECO:0000256" key="24">
    <source>
        <dbReference type="SAM" id="MobiDB-lite"/>
    </source>
</evidence>
<feature type="region of interest" description="Disordered" evidence="24">
    <location>
        <begin position="206"/>
        <end position="273"/>
    </location>
</feature>
<dbReference type="GO" id="GO:0005730">
    <property type="term" value="C:nucleolus"/>
    <property type="evidence" value="ECO:0007669"/>
    <property type="project" value="UniProtKB-SubCell"/>
</dbReference>
<keyword evidence="21" id="KW-0137">Centromere</keyword>
<dbReference type="FunFam" id="1.10.8.810:FF:000001">
    <property type="entry name" value="Death domain-associated protein 6"/>
    <property type="match status" value="1"/>
</dbReference>
<feature type="compositionally biased region" description="Polar residues" evidence="24">
    <location>
        <begin position="662"/>
        <end position="671"/>
    </location>
</feature>
<evidence type="ECO:0000256" key="10">
    <source>
        <dbReference type="ARBA" id="ARBA00022491"/>
    </source>
</evidence>
<keyword evidence="10" id="KW-0678">Repressor</keyword>
<keyword evidence="19" id="KW-0143">Chaperone</keyword>
<evidence type="ECO:0000313" key="28">
    <source>
        <dbReference type="Proteomes" id="UP001187415"/>
    </source>
</evidence>
<evidence type="ECO:0000256" key="13">
    <source>
        <dbReference type="ARBA" id="ARBA00022703"/>
    </source>
</evidence>
<dbReference type="PANTHER" id="PTHR12766">
    <property type="entry name" value="DEATH DOMAIN-ASSOCIATED PROTEIN 6 DAXX"/>
    <property type="match status" value="1"/>
</dbReference>
<feature type="compositionally biased region" description="Polar residues" evidence="24">
    <location>
        <begin position="251"/>
        <end position="264"/>
    </location>
</feature>
<feature type="compositionally biased region" description="Acidic residues" evidence="24">
    <location>
        <begin position="512"/>
        <end position="547"/>
    </location>
</feature>
<evidence type="ECO:0000256" key="14">
    <source>
        <dbReference type="ARBA" id="ARBA00022843"/>
    </source>
</evidence>
<evidence type="ECO:0000256" key="15">
    <source>
        <dbReference type="ARBA" id="ARBA00022853"/>
    </source>
</evidence>
<name>A0AA88M8A0_CHASR</name>
<evidence type="ECO:0000256" key="7">
    <source>
        <dbReference type="ARBA" id="ARBA00019298"/>
    </source>
</evidence>
<dbReference type="InterPro" id="IPR046378">
    <property type="entry name" value="DAXX_histone-bd"/>
</dbReference>
<feature type="region of interest" description="Disordered" evidence="24">
    <location>
        <begin position="475"/>
        <end position="801"/>
    </location>
</feature>
<dbReference type="FunFam" id="1.20.58.2170:FF:000001">
    <property type="entry name" value="Death domain-associated protein 6"/>
    <property type="match status" value="1"/>
</dbReference>
<dbReference type="GO" id="GO:0006915">
    <property type="term" value="P:apoptotic process"/>
    <property type="evidence" value="ECO:0007669"/>
    <property type="project" value="UniProtKB-KW"/>
</dbReference>
<dbReference type="GO" id="GO:0003713">
    <property type="term" value="F:transcription coactivator activity"/>
    <property type="evidence" value="ECO:0007669"/>
    <property type="project" value="TreeGrafter"/>
</dbReference>
<feature type="compositionally biased region" description="Polar residues" evidence="24">
    <location>
        <begin position="76"/>
        <end position="112"/>
    </location>
</feature>
<keyword evidence="13" id="KW-0053">Apoptosis</keyword>
<evidence type="ECO:0000313" key="27">
    <source>
        <dbReference type="EMBL" id="KAK2830757.1"/>
    </source>
</evidence>
<keyword evidence="15" id="KW-0156">Chromatin regulator</keyword>
<proteinExistence type="inferred from homology"/>
<protein>
    <recommendedName>
        <fullName evidence="7">Death domain-associated protein 6</fullName>
    </recommendedName>
    <alternativeName>
        <fullName evidence="22">Daxx</fullName>
    </alternativeName>
</protein>
<dbReference type="InterPro" id="IPR038298">
    <property type="entry name" value="Daxx_N_sf"/>
</dbReference>
<evidence type="ECO:0000256" key="8">
    <source>
        <dbReference type="ARBA" id="ARBA00022454"/>
    </source>
</evidence>
<dbReference type="Pfam" id="PF03344">
    <property type="entry name" value="Daxx"/>
    <property type="match status" value="1"/>
</dbReference>
<dbReference type="GO" id="GO:0006334">
    <property type="term" value="P:nucleosome assembly"/>
    <property type="evidence" value="ECO:0007669"/>
    <property type="project" value="TreeGrafter"/>
</dbReference>
<feature type="compositionally biased region" description="Polar residues" evidence="24">
    <location>
        <begin position="763"/>
        <end position="774"/>
    </location>
</feature>
<dbReference type="GO" id="GO:0000775">
    <property type="term" value="C:chromosome, centromeric region"/>
    <property type="evidence" value="ECO:0007669"/>
    <property type="project" value="UniProtKB-SubCell"/>
</dbReference>
<dbReference type="Gene3D" id="1.20.58.2170">
    <property type="match status" value="1"/>
</dbReference>
<feature type="compositionally biased region" description="Basic and acidic residues" evidence="24">
    <location>
        <begin position="475"/>
        <end position="507"/>
    </location>
</feature>
<feature type="compositionally biased region" description="Basic and acidic residues" evidence="24">
    <location>
        <begin position="229"/>
        <end position="244"/>
    </location>
</feature>
<comment type="caution">
    <text evidence="27">The sequence shown here is derived from an EMBL/GenBank/DDBJ whole genome shotgun (WGS) entry which is preliminary data.</text>
</comment>
<dbReference type="GO" id="GO:0003714">
    <property type="term" value="F:transcription corepressor activity"/>
    <property type="evidence" value="ECO:0007669"/>
    <property type="project" value="TreeGrafter"/>
</dbReference>
<evidence type="ECO:0000256" key="2">
    <source>
        <dbReference type="ARBA" id="ARBA00004496"/>
    </source>
</evidence>
<keyword evidence="8" id="KW-0158">Chromosome</keyword>
<dbReference type="GO" id="GO:0042981">
    <property type="term" value="P:regulation of apoptotic process"/>
    <property type="evidence" value="ECO:0007669"/>
    <property type="project" value="TreeGrafter"/>
</dbReference>
<dbReference type="GO" id="GO:0016605">
    <property type="term" value="C:PML body"/>
    <property type="evidence" value="ECO:0007669"/>
    <property type="project" value="UniProtKB-SubCell"/>
</dbReference>
<dbReference type="InterPro" id="IPR031333">
    <property type="entry name" value="Daxx_N"/>
</dbReference>
<evidence type="ECO:0000256" key="19">
    <source>
        <dbReference type="ARBA" id="ARBA00023186"/>
    </source>
</evidence>
<evidence type="ECO:0000256" key="21">
    <source>
        <dbReference type="ARBA" id="ARBA00023328"/>
    </source>
</evidence>
<feature type="domain" description="Daxx N-terminal Rassf1C-interacting" evidence="25">
    <location>
        <begin position="112"/>
        <end position="209"/>
    </location>
</feature>
<dbReference type="CDD" id="cd13151">
    <property type="entry name" value="DAXX_helical_bundle"/>
    <property type="match status" value="1"/>
</dbReference>
<keyword evidence="28" id="KW-1185">Reference proteome</keyword>
<evidence type="ECO:0000256" key="9">
    <source>
        <dbReference type="ARBA" id="ARBA00022490"/>
    </source>
</evidence>
<evidence type="ECO:0000256" key="17">
    <source>
        <dbReference type="ARBA" id="ARBA00023054"/>
    </source>
</evidence>
<evidence type="ECO:0000256" key="12">
    <source>
        <dbReference type="ARBA" id="ARBA00022553"/>
    </source>
</evidence>
<dbReference type="Proteomes" id="UP001187415">
    <property type="component" value="Unassembled WGS sequence"/>
</dbReference>
<dbReference type="GO" id="GO:0005737">
    <property type="term" value="C:cytoplasm"/>
    <property type="evidence" value="ECO:0007669"/>
    <property type="project" value="UniProtKB-SubCell"/>
</dbReference>
<keyword evidence="11" id="KW-1017">Isopeptide bond</keyword>
<dbReference type="Gene3D" id="1.10.8.810">
    <property type="entry name" value="Daxx helical bundle domain"/>
    <property type="match status" value="1"/>
</dbReference>
<evidence type="ECO:0000256" key="23">
    <source>
        <dbReference type="SAM" id="Coils"/>
    </source>
</evidence>
<sequence length="801" mass="89408">MGNEITGCAHTAWQPIRGCDALWTLAGSLWSLSGHTAVQHINKGFVCKQPSFSMAVAPASLADKIIVLDDEEEETPQNACAASNPSSERPAKNNSPSNVQQLEPTHTTQSPAASAKRGTDIVQAENERLFTEFVEHCKPYTQDCPEVLTYLQTKRTKATPDYLSSVEFRNTLGRCLTRAQANRSKTFVYIHELCVVLRQHAVKKRQNLTKVESSTSASSTFQSTSVVSKNKDEAKLDGVEEEQVRPGAENEQPSTSGVQENNNEQEAERKSKRASRKQIAYLENLLKVYNDEIWRLQQAELSLDDLEAEDSLYIQEHKLKRKIMKIYEKLCELKGCNKLTGRVMEQRICYNSTRYPEINKRITRFINSPEAQMYPPDYQDILQQVLRANERHKLCLSRKQVIQIAKDAFRETGGSMQDRRHKDLLYNFGSHVTDNCRHDLDPAQSDPSLEKKLQSNREVALSRLEEVITKYAKKQDDLEEQERSKRLEKNSKEKEDNKSEKGEETKKVNGAAEEEKEEEAEEEEEEEEEEEDDDNEEDESSDPDIEEEIRASTQQNGPDDDEENEEDDTNEAEQAEDDANKEDQTDGLSGSFSAGDEGSAKDDEEPVTSGLSPFSDGSKSQMSLLSDVPSSKGSPSRPEHMQADYQQPLSNGDAAGSEEPVDSSTHDSAVNNEPADASPAVANGASLPLSTTAVAEAMNGTSPPPSPRTTRSQKRKREEITTQNSIKPKRRNIHDSSEVDIPLDMGVYSCNSPEQAESIRADTPNQELVSSSQSTPPPKKNKVNVATQCDPDEIIVLSDSE</sequence>
<keyword evidence="14" id="KW-0832">Ubl conjugation</keyword>
<comment type="similarity">
    <text evidence="6">Belongs to the DAXX family.</text>
</comment>
<comment type="subcellular location">
    <subcellularLocation>
        <location evidence="3">Chromosome</location>
        <location evidence="3">Centromere</location>
    </subcellularLocation>
    <subcellularLocation>
        <location evidence="2">Cytoplasm</location>
    </subcellularLocation>
    <subcellularLocation>
        <location evidence="1">Nucleus</location>
        <location evidence="1">PML body</location>
    </subcellularLocation>
    <subcellularLocation>
        <location evidence="4">Nucleus</location>
        <location evidence="4">Nucleolus</location>
    </subcellularLocation>
    <subcellularLocation>
        <location evidence="5">Nucleus</location>
        <location evidence="5">Nucleoplasm</location>
    </subcellularLocation>
</comment>
<feature type="compositionally biased region" description="Acidic residues" evidence="24">
    <location>
        <begin position="558"/>
        <end position="580"/>
    </location>
</feature>
<gene>
    <name evidence="27" type="ORF">Q5P01_018688</name>
</gene>
<evidence type="ECO:0000256" key="16">
    <source>
        <dbReference type="ARBA" id="ARBA00023015"/>
    </source>
</evidence>
<feature type="domain" description="Daxx histone-binding" evidence="26">
    <location>
        <begin position="387"/>
        <end position="473"/>
    </location>
</feature>
<keyword evidence="12" id="KW-0597">Phosphoprotein</keyword>
<keyword evidence="17 23" id="KW-0175">Coiled coil</keyword>
<evidence type="ECO:0000256" key="11">
    <source>
        <dbReference type="ARBA" id="ARBA00022499"/>
    </source>
</evidence>
<evidence type="ECO:0000256" key="18">
    <source>
        <dbReference type="ARBA" id="ARBA00023163"/>
    </source>
</evidence>
<keyword evidence="20" id="KW-0539">Nucleus</keyword>
<evidence type="ECO:0000256" key="3">
    <source>
        <dbReference type="ARBA" id="ARBA00004584"/>
    </source>
</evidence>
<evidence type="ECO:0000256" key="1">
    <source>
        <dbReference type="ARBA" id="ARBA00004322"/>
    </source>
</evidence>
<evidence type="ECO:0000259" key="25">
    <source>
        <dbReference type="Pfam" id="PF03344"/>
    </source>
</evidence>
<dbReference type="EMBL" id="JAUPFM010000014">
    <property type="protein sequence ID" value="KAK2830757.1"/>
    <property type="molecule type" value="Genomic_DNA"/>
</dbReference>